<dbReference type="PANTHER" id="PTHR22617">
    <property type="entry name" value="CHEMOTAXIS SENSOR HISTIDINE KINASE-RELATED"/>
    <property type="match status" value="1"/>
</dbReference>
<dbReference type="EMBL" id="JABCJJ010000013">
    <property type="protein sequence ID" value="NMR20549.1"/>
    <property type="molecule type" value="Genomic_DNA"/>
</dbReference>
<comment type="caution">
    <text evidence="2">The sequence shown here is derived from an EMBL/GenBank/DDBJ whole genome shotgun (WGS) entry which is preliminary data.</text>
</comment>
<dbReference type="InterPro" id="IPR002545">
    <property type="entry name" value="CheW-lke_dom"/>
</dbReference>
<evidence type="ECO:0000313" key="2">
    <source>
        <dbReference type="EMBL" id="NMR20549.1"/>
    </source>
</evidence>
<proteinExistence type="predicted"/>
<dbReference type="GO" id="GO:0007165">
    <property type="term" value="P:signal transduction"/>
    <property type="evidence" value="ECO:0007669"/>
    <property type="project" value="InterPro"/>
</dbReference>
<dbReference type="AlphaFoldDB" id="A0A7Y0QI49"/>
<protein>
    <submittedName>
        <fullName evidence="2">Chemotaxis protein CheW</fullName>
    </submittedName>
</protein>
<dbReference type="GO" id="GO:0006935">
    <property type="term" value="P:chemotaxis"/>
    <property type="evidence" value="ECO:0007669"/>
    <property type="project" value="InterPro"/>
</dbReference>
<dbReference type="PROSITE" id="PS50851">
    <property type="entry name" value="CHEW"/>
    <property type="match status" value="1"/>
</dbReference>
<dbReference type="SUPFAM" id="SSF50341">
    <property type="entry name" value="CheW-like"/>
    <property type="match status" value="1"/>
</dbReference>
<keyword evidence="3" id="KW-1185">Reference proteome</keyword>
<dbReference type="RefSeq" id="WP_169324922.1">
    <property type="nucleotide sequence ID" value="NZ_JABCJJ010000013.1"/>
</dbReference>
<dbReference type="SMART" id="SM00260">
    <property type="entry name" value="CheW"/>
    <property type="match status" value="1"/>
</dbReference>
<dbReference type="Gene3D" id="2.40.50.180">
    <property type="entry name" value="CheA-289, Domain 4"/>
    <property type="match status" value="1"/>
</dbReference>
<gene>
    <name evidence="2" type="ORF">HIR71_10030</name>
</gene>
<evidence type="ECO:0000259" key="1">
    <source>
        <dbReference type="PROSITE" id="PS50851"/>
    </source>
</evidence>
<dbReference type="PANTHER" id="PTHR22617:SF23">
    <property type="entry name" value="CHEMOTAXIS PROTEIN CHEW"/>
    <property type="match status" value="1"/>
</dbReference>
<feature type="domain" description="CheW-like" evidence="1">
    <location>
        <begin position="2"/>
        <end position="139"/>
    </location>
</feature>
<dbReference type="InterPro" id="IPR039315">
    <property type="entry name" value="CheW"/>
</dbReference>
<dbReference type="GO" id="GO:0005829">
    <property type="term" value="C:cytosol"/>
    <property type="evidence" value="ECO:0007669"/>
    <property type="project" value="TreeGrafter"/>
</dbReference>
<evidence type="ECO:0000313" key="3">
    <source>
        <dbReference type="Proteomes" id="UP000562124"/>
    </source>
</evidence>
<dbReference type="Gene3D" id="2.30.30.40">
    <property type="entry name" value="SH3 Domains"/>
    <property type="match status" value="1"/>
</dbReference>
<dbReference type="InterPro" id="IPR036061">
    <property type="entry name" value="CheW-like_dom_sf"/>
</dbReference>
<reference evidence="2 3" key="1">
    <citation type="submission" date="2020-04" db="EMBL/GenBank/DDBJ databases">
        <title>Sequencing and Assembly of C. fimi.</title>
        <authorList>
            <person name="Ramsey A.R."/>
        </authorList>
    </citation>
    <scope>NUCLEOTIDE SEQUENCE [LARGE SCALE GENOMIC DNA]</scope>
    <source>
        <strain evidence="2 3">SB</strain>
    </source>
</reference>
<accession>A0A7Y0QI49</accession>
<name>A0A7Y0QI49_CELFI</name>
<dbReference type="Proteomes" id="UP000562124">
    <property type="component" value="Unassembled WGS sequence"/>
</dbReference>
<sequence length="139" mass="14917">MATQLATFSLDGARYGVDVLRVREALRLQDQTPVPHAPVGVVGLVNLRGQVILSFDLRSRLELPPPPADAEPMMLVVQVGGESISLLVDEVGDVVDVEDDQFAPPPDTLGSPLRQIIRGAYKLDDGLLLALDLDRATAP</sequence>
<organism evidence="2 3">
    <name type="scientific">Cellulomonas fimi</name>
    <dbReference type="NCBI Taxonomy" id="1708"/>
    <lineage>
        <taxon>Bacteria</taxon>
        <taxon>Bacillati</taxon>
        <taxon>Actinomycetota</taxon>
        <taxon>Actinomycetes</taxon>
        <taxon>Micrococcales</taxon>
        <taxon>Cellulomonadaceae</taxon>
        <taxon>Cellulomonas</taxon>
    </lineage>
</organism>
<dbReference type="Pfam" id="PF01584">
    <property type="entry name" value="CheW"/>
    <property type="match status" value="1"/>
</dbReference>